<reference evidence="13" key="2">
    <citation type="journal article" date="2021" name="J. Invertebr. Pathol.">
        <title>Molecular characterization of a Bacillus thuringiensis strain from Argentina, toxic against Lepidoptera and Coleoptera, based on its whole-genome and Cry protein analysis.</title>
        <authorList>
            <person name="Nicolas Lazarte J."/>
            <person name="Pia Valacco M."/>
            <person name="Moreno S."/>
            <person name="Salerno G.L."/>
            <person name="Beron C.M."/>
        </authorList>
    </citation>
    <scope>NUCLEOTIDE SEQUENCE</scope>
    <source>
        <strain evidence="13">FCC 7</strain>
        <strain evidence="12">FCC7</strain>
    </source>
</reference>
<evidence type="ECO:0000259" key="10">
    <source>
        <dbReference type="Pfam" id="PF17997"/>
    </source>
</evidence>
<dbReference type="RefSeq" id="WP_206905957.1">
    <property type="nucleotide sequence ID" value="NZ_VIXF01000004.1"/>
</dbReference>
<feature type="region of interest" description="Disordered" evidence="6">
    <location>
        <begin position="1"/>
        <end position="32"/>
    </location>
</feature>
<evidence type="ECO:0000259" key="11">
    <source>
        <dbReference type="Pfam" id="PF21463"/>
    </source>
</evidence>
<dbReference type="InterPro" id="IPR048645">
    <property type="entry name" value="Cry1Ac-like_dom-VII"/>
</dbReference>
<keyword evidence="4" id="KW-0843">Virulence</keyword>
<comment type="similarity">
    <text evidence="1">Belongs to the delta endotoxin family.</text>
</comment>
<dbReference type="EMBL" id="MW591468">
    <property type="protein sequence ID" value="QSM05864.1"/>
    <property type="molecule type" value="Genomic_DNA"/>
</dbReference>
<evidence type="ECO:0000256" key="6">
    <source>
        <dbReference type="SAM" id="MobiDB-lite"/>
    </source>
</evidence>
<feature type="domain" description="Pesticidal crystal protein" evidence="9">
    <location>
        <begin position="86"/>
        <end position="290"/>
    </location>
</feature>
<dbReference type="Pfam" id="PF03945">
    <property type="entry name" value="Endotoxin_N"/>
    <property type="match status" value="1"/>
</dbReference>
<organism evidence="13">
    <name type="scientific">Bacillus thuringiensis</name>
    <dbReference type="NCBI Taxonomy" id="1428"/>
    <lineage>
        <taxon>Bacteria</taxon>
        <taxon>Bacillati</taxon>
        <taxon>Bacillota</taxon>
        <taxon>Bacilli</taxon>
        <taxon>Bacillales</taxon>
        <taxon>Bacillaceae</taxon>
        <taxon>Bacillus</taxon>
        <taxon>Bacillus cereus group</taxon>
    </lineage>
</organism>
<protein>
    <recommendedName>
        <fullName evidence="5">Crystaline entomocidal protoxin</fullName>
    </recommendedName>
</protein>
<dbReference type="PANTHER" id="PTHR37003">
    <property type="entry name" value="ENDOTOXIN_N DOMAIN-CONTAINING PROTEIN-RELATED"/>
    <property type="match status" value="1"/>
</dbReference>
<name>A0A899J415_BACTU</name>
<dbReference type="Gene3D" id="2.60.120.260">
    <property type="entry name" value="Galactose-binding domain-like"/>
    <property type="match status" value="1"/>
</dbReference>
<dbReference type="Gene3D" id="2.100.10.10">
    <property type="entry name" value="Pesticidal crystal protein, central domain"/>
    <property type="match status" value="1"/>
</dbReference>
<dbReference type="InterPro" id="IPR036399">
    <property type="entry name" value="Pest_cryst_cen_dom_sf"/>
</dbReference>
<dbReference type="Pfam" id="PF03944">
    <property type="entry name" value="Endotoxin_C"/>
    <property type="match status" value="1"/>
</dbReference>
<feature type="domain" description="Pesticidal crystal protein" evidence="7">
    <location>
        <begin position="298"/>
        <end position="515"/>
    </location>
</feature>
<evidence type="ECO:0000259" key="7">
    <source>
        <dbReference type="Pfam" id="PF00555"/>
    </source>
</evidence>
<dbReference type="AlphaFoldDB" id="A0A899J415"/>
<dbReference type="EMBL" id="VIXF01000004">
    <property type="protein sequence ID" value="MBN9901337.1"/>
    <property type="molecule type" value="Genomic_DNA"/>
</dbReference>
<dbReference type="GO" id="GO:0030435">
    <property type="term" value="P:sporulation resulting in formation of a cellular spore"/>
    <property type="evidence" value="ECO:0007669"/>
    <property type="project" value="UniProtKB-KW"/>
</dbReference>
<dbReference type="SUPFAM" id="SSF56849">
    <property type="entry name" value="delta-Endotoxin (insectocide), N-terminal domain"/>
    <property type="match status" value="1"/>
</dbReference>
<evidence type="ECO:0000256" key="2">
    <source>
        <dbReference type="ARBA" id="ARBA00022656"/>
    </source>
</evidence>
<evidence type="ECO:0000259" key="8">
    <source>
        <dbReference type="Pfam" id="PF03944"/>
    </source>
</evidence>
<feature type="domain" description="Pesticidal crystal protein Cry" evidence="10">
    <location>
        <begin position="744"/>
        <end position="927"/>
    </location>
</feature>
<dbReference type="SUPFAM" id="SSF51096">
    <property type="entry name" value="delta-Endotoxin (insectocide), middle domain"/>
    <property type="match status" value="1"/>
</dbReference>
<dbReference type="SUPFAM" id="SSF49785">
    <property type="entry name" value="Galactose-binding domain-like"/>
    <property type="match status" value="2"/>
</dbReference>
<feature type="domain" description="Cry1Ac-like" evidence="11">
    <location>
        <begin position="1040"/>
        <end position="1117"/>
    </location>
</feature>
<feature type="compositionally biased region" description="Polar residues" evidence="6">
    <location>
        <begin position="15"/>
        <end position="25"/>
    </location>
</feature>
<evidence type="ECO:0000256" key="5">
    <source>
        <dbReference type="ARBA" id="ARBA00029653"/>
    </source>
</evidence>
<dbReference type="InterPro" id="IPR041587">
    <property type="entry name" value="Cry_V"/>
</dbReference>
<evidence type="ECO:0000313" key="13">
    <source>
        <dbReference type="EMBL" id="QSM05864.1"/>
    </source>
</evidence>
<evidence type="ECO:0000256" key="4">
    <source>
        <dbReference type="ARBA" id="ARBA00023026"/>
    </source>
</evidence>
<evidence type="ECO:0000256" key="1">
    <source>
        <dbReference type="ARBA" id="ARBA00007819"/>
    </source>
</evidence>
<dbReference type="Pfam" id="PF21463">
    <property type="entry name" value="Cry1Ac_dom-VII"/>
    <property type="match status" value="1"/>
</dbReference>
<dbReference type="Pfam" id="PF17997">
    <property type="entry name" value="Cry1Ac_D5"/>
    <property type="match status" value="1"/>
</dbReference>
<evidence type="ECO:0000259" key="9">
    <source>
        <dbReference type="Pfam" id="PF03945"/>
    </source>
</evidence>
<dbReference type="CDD" id="cd04085">
    <property type="entry name" value="delta_endotoxin_C"/>
    <property type="match status" value="1"/>
</dbReference>
<keyword evidence="3" id="KW-0749">Sporulation</keyword>
<reference evidence="12" key="1">
    <citation type="submission" date="2019-07" db="EMBL/GenBank/DDBJ databases">
        <authorList>
            <person name="Lazarte J.N."/>
            <person name="Poliero A."/>
            <person name="Beron C."/>
        </authorList>
    </citation>
    <scope>NUCLEOTIDE SEQUENCE</scope>
    <source>
        <strain evidence="12">FCC7</strain>
    </source>
</reference>
<dbReference type="GO" id="GO:0090729">
    <property type="term" value="F:toxin activity"/>
    <property type="evidence" value="ECO:0007669"/>
    <property type="project" value="UniProtKB-KW"/>
</dbReference>
<dbReference type="InterPro" id="IPR036716">
    <property type="entry name" value="Pest_crys_N_sf"/>
</dbReference>
<dbReference type="InterPro" id="IPR005639">
    <property type="entry name" value="Pest_crys_dom_I"/>
</dbReference>
<sequence>MSPNNQNEYEIIDATPSTSVSNDSNRYPYANEPTSALQNMNYKDYLRMSEGYGSGYAGSPEALISEKDAIKVGIDIVGKILGTLGIPFAGQIVSFYNFILDQLWPSKTENIWELIMEQVEELVDQKITAALREQALRELEGLGNIFNEYQRRFKRWEENSNLRDAAEEVRAQFQIVNNFFLNRMPLFQQAGQEVPLLAVYAQAANLHLLLLRDVSLFGTEWGFTEQYVEDMIQDQKDYTSKYTEYCIKWYNTGLNKLKGTSAANWLKYHQFRREMTLMVLDFVALFPNYDTHVYPIKTRAQLTRDVYTDPIAFNIVTSTGFCNPWSTHSGILFSEVETDVIRLPHLFDILDSVEINTSKGGIFNSNAYINYWSGHSLKYHTTNESATKEVNYGRITSEKNLFLIDGREIFEVNSTAANLANAYQKAYGVPESQFNMIRRANSSPSSYKYSKTHTTLQGCTQIYESNDEIPLDRTVPVAESYSHRLSHITFHSFSKNSAAYYGSFPVFVWTHVSADHTNTIYRDAITQIPIVKARELGRVPIPGPPISEVVPGPGFTGGDILHVQANGEFISKMTVNVQNINKEYIMRIRYASNTDRVFYLNATGTPVYSSAQKTMNSGEPLTYDKFNYATFSPIKFPSTNLTIALGSSSNIYGSAIETYIDRIEFIPVDETYEAEQDLENAKKAVNALFTNTKDGLRPGVTDYEVNQAANLVECLSDDLYPNEKRLLFDAVREAKRLSEERNLLQDPDFQEINGENGWTASTGIEVVEGDALFKGRYLRLPGARQIDTETYPTYLYQKIDEGVLKPYTRYRLRGFVGRSQGLEIYTIRHQTNRIVKNVPDNLLPDASPGNAGDGINRCSEQKYINSRLEGEKGLPNGSRSAEAHEFSLPIDIGEIDYNENAGVWVGFKITDPEGYATLGNLELVEEGPLSGDALERLQREEQQWKIQMTKRREETDRKYMIAKQAVDRLYADYQDQQLNPNVEITDITAAQNVIQSIPYVYNDAFPGLPGMNYTKFTELTDRLQQAWSLYDQRNAIPNGDFRNELSNWNTTAGVNVQQLNGTSVLVIPNWDAQVSQQFTVQPNQRYLLRVTARKEGIGNGFVSIRDGGNQTETLTFSASDYDTNGVYNIQASNTNGYNTNNAYDTQVSNTNGYDTNTVYNTNGYNTNGVYNDQTGYITKTAEFIPHTNQVWIEMSETEGTFYIESVELIVDVE</sequence>
<dbReference type="Pfam" id="PF00555">
    <property type="entry name" value="Endotoxin_M"/>
    <property type="match status" value="1"/>
</dbReference>
<evidence type="ECO:0000256" key="3">
    <source>
        <dbReference type="ARBA" id="ARBA00022969"/>
    </source>
</evidence>
<dbReference type="InterPro" id="IPR005638">
    <property type="entry name" value="Pest_crys_dom-III"/>
</dbReference>
<feature type="domain" description="Pesticidal crystal protein" evidence="8">
    <location>
        <begin position="525"/>
        <end position="669"/>
    </location>
</feature>
<proteinExistence type="inferred from homology"/>
<dbReference type="Gene3D" id="1.20.190.10">
    <property type="entry name" value="Pesticidal crystal protein, N-terminal domain"/>
    <property type="match status" value="1"/>
</dbReference>
<dbReference type="GO" id="GO:0005102">
    <property type="term" value="F:signaling receptor binding"/>
    <property type="evidence" value="ECO:0007669"/>
    <property type="project" value="InterPro"/>
</dbReference>
<dbReference type="GO" id="GO:0001907">
    <property type="term" value="P:symbiont-mediated killing of host cell"/>
    <property type="evidence" value="ECO:0007669"/>
    <property type="project" value="InterPro"/>
</dbReference>
<dbReference type="Proteomes" id="UP000775627">
    <property type="component" value="Unassembled WGS sequence"/>
</dbReference>
<dbReference type="InterPro" id="IPR001178">
    <property type="entry name" value="Pest_cryst_dom_II"/>
</dbReference>
<accession>A0A899J415</accession>
<keyword evidence="2" id="KW-0800">Toxin</keyword>
<dbReference type="PANTHER" id="PTHR37003:SF2">
    <property type="entry name" value="PESTICIDAL CRYSTAL PROTEIN N-TERMINAL DOMAIN-CONTAINING PROTEIN"/>
    <property type="match status" value="1"/>
</dbReference>
<dbReference type="InterPro" id="IPR038979">
    <property type="entry name" value="Pest_crys"/>
</dbReference>
<dbReference type="InterPro" id="IPR008979">
    <property type="entry name" value="Galactose-bd-like_sf"/>
</dbReference>
<evidence type="ECO:0000313" key="12">
    <source>
        <dbReference type="EMBL" id="MBN9901337.1"/>
    </source>
</evidence>
<gene>
    <name evidence="12" type="ORF">FME64_29040</name>
</gene>